<dbReference type="OrthoDB" id="9786919at2"/>
<evidence type="ECO:0000256" key="9">
    <source>
        <dbReference type="ARBA" id="ARBA00023012"/>
    </source>
</evidence>
<dbReference type="PRINTS" id="PR00344">
    <property type="entry name" value="BCTRLSENSOR"/>
</dbReference>
<dbReference type="SMART" id="SM00304">
    <property type="entry name" value="HAMP"/>
    <property type="match status" value="1"/>
</dbReference>
<feature type="domain" description="Histidine kinase" evidence="12">
    <location>
        <begin position="231"/>
        <end position="444"/>
    </location>
</feature>
<evidence type="ECO:0000259" key="12">
    <source>
        <dbReference type="PROSITE" id="PS50109"/>
    </source>
</evidence>
<dbReference type="GO" id="GO:0000155">
    <property type="term" value="F:phosphorelay sensor kinase activity"/>
    <property type="evidence" value="ECO:0007669"/>
    <property type="project" value="InterPro"/>
</dbReference>
<dbReference type="Proteomes" id="UP000326354">
    <property type="component" value="Chromosome"/>
</dbReference>
<comment type="subcellular location">
    <subcellularLocation>
        <location evidence="2">Membrane</location>
    </subcellularLocation>
</comment>
<keyword evidence="5" id="KW-0808">Transferase</keyword>
<dbReference type="InterPro" id="IPR003660">
    <property type="entry name" value="HAMP_dom"/>
</dbReference>
<accession>A0A5S9IMI3</accession>
<dbReference type="Gene3D" id="6.10.340.10">
    <property type="match status" value="1"/>
</dbReference>
<evidence type="ECO:0000256" key="7">
    <source>
        <dbReference type="ARBA" id="ARBA00022777"/>
    </source>
</evidence>
<proteinExistence type="predicted"/>
<sequence length="444" mass="51442">MFRTNRSIRFKFTIAFALFVAITLCIFSTVLYILYSHQVRQNIEKSLHFIVEQSIRNFFDEHDKFHLHTQNEPDQFSQFVILQVYKKGNLLYSSHDIPWQNKEYPLHQYVEIKNGKVLVLSKPFSREYTIRAFYLQSNEISQLNSLIIILIALVIMSVLFSVIGSWHLSFRLLTPFRKIAEDASRISTKNFDEKLKFSVKNDEVGQLCTTLNKLFDRLKKSFSTLQKFTSNASHELKTPLTIMRGDIEVLLRKKRTPEEYEQTLLCTLDEIDRMYRLIQGLLLLSQAEGDEIELDNCEICLVDIVACAKHNIGKIHRNSDITLHETMDDSVFVWGNSIWIQQIIENLMNNAFQNTPQKGDIYIKVEQSIEYAIFHIRNSGDGILQEDAPFIFDRFYRIVGSGAGGFGLGLAICKALAEKHGGRIEFSSVPRQETKFSLYLPLKK</sequence>
<dbReference type="InterPro" id="IPR036097">
    <property type="entry name" value="HisK_dim/P_sf"/>
</dbReference>
<keyword evidence="10 11" id="KW-0472">Membrane</keyword>
<dbReference type="Gene3D" id="3.30.565.10">
    <property type="entry name" value="Histidine kinase-like ATPase, C-terminal domain"/>
    <property type="match status" value="1"/>
</dbReference>
<dbReference type="InterPro" id="IPR050428">
    <property type="entry name" value="TCS_sensor_his_kinase"/>
</dbReference>
<dbReference type="InterPro" id="IPR003594">
    <property type="entry name" value="HATPase_dom"/>
</dbReference>
<evidence type="ECO:0000313" key="14">
    <source>
        <dbReference type="EMBL" id="BBM84257.1"/>
    </source>
</evidence>
<evidence type="ECO:0000256" key="4">
    <source>
        <dbReference type="ARBA" id="ARBA00022553"/>
    </source>
</evidence>
<dbReference type="PANTHER" id="PTHR45436">
    <property type="entry name" value="SENSOR HISTIDINE KINASE YKOH"/>
    <property type="match status" value="1"/>
</dbReference>
<dbReference type="EC" id="2.7.13.3" evidence="3"/>
<feature type="transmembrane region" description="Helical" evidence="11">
    <location>
        <begin position="146"/>
        <end position="168"/>
    </location>
</feature>
<keyword evidence="6 11" id="KW-0812">Transmembrane</keyword>
<dbReference type="InterPro" id="IPR003661">
    <property type="entry name" value="HisK_dim/P_dom"/>
</dbReference>
<evidence type="ECO:0000256" key="8">
    <source>
        <dbReference type="ARBA" id="ARBA00022989"/>
    </source>
</evidence>
<dbReference type="RefSeq" id="WP_151968422.1">
    <property type="nucleotide sequence ID" value="NZ_AP019860.1"/>
</dbReference>
<dbReference type="EMBL" id="AP019860">
    <property type="protein sequence ID" value="BBM84257.1"/>
    <property type="molecule type" value="Genomic_DNA"/>
</dbReference>
<dbReference type="InterPro" id="IPR004358">
    <property type="entry name" value="Sig_transdc_His_kin-like_C"/>
</dbReference>
<evidence type="ECO:0000256" key="6">
    <source>
        <dbReference type="ARBA" id="ARBA00022692"/>
    </source>
</evidence>
<dbReference type="FunFam" id="1.10.287.130:FF:000001">
    <property type="entry name" value="Two-component sensor histidine kinase"/>
    <property type="match status" value="1"/>
</dbReference>
<evidence type="ECO:0000256" key="3">
    <source>
        <dbReference type="ARBA" id="ARBA00012438"/>
    </source>
</evidence>
<dbReference type="PROSITE" id="PS50885">
    <property type="entry name" value="HAMP"/>
    <property type="match status" value="1"/>
</dbReference>
<dbReference type="Pfam" id="PF02518">
    <property type="entry name" value="HATPase_c"/>
    <property type="match status" value="1"/>
</dbReference>
<organism evidence="14 15">
    <name type="scientific">Uabimicrobium amorphum</name>
    <dbReference type="NCBI Taxonomy" id="2596890"/>
    <lineage>
        <taxon>Bacteria</taxon>
        <taxon>Pseudomonadati</taxon>
        <taxon>Planctomycetota</taxon>
        <taxon>Candidatus Uabimicrobiia</taxon>
        <taxon>Candidatus Uabimicrobiales</taxon>
        <taxon>Candidatus Uabimicrobiaceae</taxon>
        <taxon>Candidatus Uabimicrobium</taxon>
    </lineage>
</organism>
<keyword evidence="8 11" id="KW-1133">Transmembrane helix</keyword>
<dbReference type="SUPFAM" id="SSF55874">
    <property type="entry name" value="ATPase domain of HSP90 chaperone/DNA topoisomerase II/histidine kinase"/>
    <property type="match status" value="1"/>
</dbReference>
<keyword evidence="9" id="KW-0902">Two-component regulatory system</keyword>
<keyword evidence="7 14" id="KW-0418">Kinase</keyword>
<keyword evidence="15" id="KW-1185">Reference proteome</keyword>
<comment type="catalytic activity">
    <reaction evidence="1">
        <text>ATP + protein L-histidine = ADP + protein N-phospho-L-histidine.</text>
        <dbReference type="EC" id="2.7.13.3"/>
    </reaction>
</comment>
<reference evidence="14 15" key="1">
    <citation type="submission" date="2019-08" db="EMBL/GenBank/DDBJ databases">
        <title>Complete genome sequence of Candidatus Uab amorphum.</title>
        <authorList>
            <person name="Shiratori T."/>
            <person name="Suzuki S."/>
            <person name="Kakizawa Y."/>
            <person name="Ishida K."/>
        </authorList>
    </citation>
    <scope>NUCLEOTIDE SEQUENCE [LARGE SCALE GENOMIC DNA]</scope>
    <source>
        <strain evidence="14 15">SRT547</strain>
    </source>
</reference>
<evidence type="ECO:0000256" key="10">
    <source>
        <dbReference type="ARBA" id="ARBA00023136"/>
    </source>
</evidence>
<dbReference type="CDD" id="cd00082">
    <property type="entry name" value="HisKA"/>
    <property type="match status" value="1"/>
</dbReference>
<dbReference type="SMART" id="SM00388">
    <property type="entry name" value="HisKA"/>
    <property type="match status" value="1"/>
</dbReference>
<protein>
    <recommendedName>
        <fullName evidence="3">histidine kinase</fullName>
        <ecNumber evidence="3">2.7.13.3</ecNumber>
    </recommendedName>
</protein>
<dbReference type="SUPFAM" id="SSF158472">
    <property type="entry name" value="HAMP domain-like"/>
    <property type="match status" value="1"/>
</dbReference>
<evidence type="ECO:0000256" key="2">
    <source>
        <dbReference type="ARBA" id="ARBA00004370"/>
    </source>
</evidence>
<dbReference type="PROSITE" id="PS50109">
    <property type="entry name" value="HIS_KIN"/>
    <property type="match status" value="1"/>
</dbReference>
<dbReference type="SUPFAM" id="SSF47384">
    <property type="entry name" value="Homodimeric domain of signal transducing histidine kinase"/>
    <property type="match status" value="1"/>
</dbReference>
<dbReference type="KEGG" id="uam:UABAM_02613"/>
<dbReference type="PANTHER" id="PTHR45436:SF5">
    <property type="entry name" value="SENSOR HISTIDINE KINASE TRCS"/>
    <property type="match status" value="1"/>
</dbReference>
<dbReference type="InterPro" id="IPR036890">
    <property type="entry name" value="HATPase_C_sf"/>
</dbReference>
<evidence type="ECO:0000256" key="11">
    <source>
        <dbReference type="SAM" id="Phobius"/>
    </source>
</evidence>
<evidence type="ECO:0000256" key="5">
    <source>
        <dbReference type="ARBA" id="ARBA00022679"/>
    </source>
</evidence>
<dbReference type="CDD" id="cd00075">
    <property type="entry name" value="HATPase"/>
    <property type="match status" value="1"/>
</dbReference>
<feature type="domain" description="HAMP" evidence="13">
    <location>
        <begin position="170"/>
        <end position="223"/>
    </location>
</feature>
<dbReference type="Pfam" id="PF00512">
    <property type="entry name" value="HisKA"/>
    <property type="match status" value="1"/>
</dbReference>
<dbReference type="SMART" id="SM00387">
    <property type="entry name" value="HATPase_c"/>
    <property type="match status" value="1"/>
</dbReference>
<dbReference type="GO" id="GO:0005886">
    <property type="term" value="C:plasma membrane"/>
    <property type="evidence" value="ECO:0007669"/>
    <property type="project" value="TreeGrafter"/>
</dbReference>
<dbReference type="Gene3D" id="1.10.287.130">
    <property type="match status" value="1"/>
</dbReference>
<evidence type="ECO:0000313" key="15">
    <source>
        <dbReference type="Proteomes" id="UP000326354"/>
    </source>
</evidence>
<dbReference type="Pfam" id="PF00672">
    <property type="entry name" value="HAMP"/>
    <property type="match status" value="1"/>
</dbReference>
<dbReference type="CDD" id="cd06225">
    <property type="entry name" value="HAMP"/>
    <property type="match status" value="1"/>
</dbReference>
<evidence type="ECO:0000259" key="13">
    <source>
        <dbReference type="PROSITE" id="PS50885"/>
    </source>
</evidence>
<dbReference type="AlphaFoldDB" id="A0A5S9IMI3"/>
<keyword evidence="4" id="KW-0597">Phosphoprotein</keyword>
<feature type="transmembrane region" description="Helical" evidence="11">
    <location>
        <begin position="12"/>
        <end position="35"/>
    </location>
</feature>
<dbReference type="InterPro" id="IPR005467">
    <property type="entry name" value="His_kinase_dom"/>
</dbReference>
<evidence type="ECO:0000256" key="1">
    <source>
        <dbReference type="ARBA" id="ARBA00000085"/>
    </source>
</evidence>
<name>A0A5S9IMI3_UABAM</name>
<gene>
    <name evidence="14" type="ORF">UABAM_02613</name>
</gene>